<keyword evidence="2" id="KW-1185">Reference proteome</keyword>
<dbReference type="EMBL" id="AP018227">
    <property type="protein sequence ID" value="BAY86940.1"/>
    <property type="molecule type" value="Genomic_DNA"/>
</dbReference>
<evidence type="ECO:0000313" key="1">
    <source>
        <dbReference type="EMBL" id="BAY86940.1"/>
    </source>
</evidence>
<dbReference type="Proteomes" id="UP000218418">
    <property type="component" value="Chromosome"/>
</dbReference>
<proteinExistence type="predicted"/>
<name>A0A1Z4M0E5_9CYAN</name>
<evidence type="ECO:0000313" key="2">
    <source>
        <dbReference type="Proteomes" id="UP000218418"/>
    </source>
</evidence>
<organism evidence="1 2">
    <name type="scientific">Calothrix parasitica NIES-267</name>
    <dbReference type="NCBI Taxonomy" id="1973488"/>
    <lineage>
        <taxon>Bacteria</taxon>
        <taxon>Bacillati</taxon>
        <taxon>Cyanobacteriota</taxon>
        <taxon>Cyanophyceae</taxon>
        <taxon>Nostocales</taxon>
        <taxon>Calotrichaceae</taxon>
        <taxon>Calothrix</taxon>
    </lineage>
</organism>
<gene>
    <name evidence="1" type="ORF">NIES267_64510</name>
</gene>
<protein>
    <submittedName>
        <fullName evidence="1">Uncharacterized protein</fullName>
    </submittedName>
</protein>
<dbReference type="AlphaFoldDB" id="A0A1Z4M0E5"/>
<reference evidence="1 2" key="1">
    <citation type="submission" date="2017-06" db="EMBL/GenBank/DDBJ databases">
        <title>Genome sequencing of cyanobaciteial culture collection at National Institute for Environmental Studies (NIES).</title>
        <authorList>
            <person name="Hirose Y."/>
            <person name="Shimura Y."/>
            <person name="Fujisawa T."/>
            <person name="Nakamura Y."/>
            <person name="Kawachi M."/>
        </authorList>
    </citation>
    <scope>NUCLEOTIDE SEQUENCE [LARGE SCALE GENOMIC DNA]</scope>
    <source>
        <strain evidence="1 2">NIES-267</strain>
    </source>
</reference>
<sequence length="36" mass="4229">MFEENQDLISFKTALIFSTTYRERDAPTTQLSISHH</sequence>
<accession>A0A1Z4M0E5</accession>